<dbReference type="Proteomes" id="UP000192356">
    <property type="component" value="Unassembled WGS sequence"/>
</dbReference>
<dbReference type="VEuPathDB" id="MicrosporidiaDB:HERIO_921"/>
<dbReference type="SUPFAM" id="SSF52540">
    <property type="entry name" value="P-loop containing nucleoside triphosphate hydrolases"/>
    <property type="match status" value="1"/>
</dbReference>
<evidence type="ECO:0000313" key="4">
    <source>
        <dbReference type="Proteomes" id="UP000192356"/>
    </source>
</evidence>
<dbReference type="VEuPathDB" id="MicrosporidiaDB:A0H76_2110"/>
<feature type="domain" description="Septin-type G" evidence="2">
    <location>
        <begin position="200"/>
        <end position="263"/>
    </location>
</feature>
<gene>
    <name evidence="3" type="primary">CDC10</name>
    <name evidence="3" type="ORF">HERIO_921</name>
</gene>
<accession>A0A1X0QBQ3</accession>
<keyword evidence="1" id="KW-0342">GTP-binding</keyword>
<dbReference type="InterPro" id="IPR030379">
    <property type="entry name" value="G_SEPTIN_dom"/>
</dbReference>
<dbReference type="Pfam" id="PF00735">
    <property type="entry name" value="Septin"/>
    <property type="match status" value="2"/>
</dbReference>
<proteinExistence type="inferred from homology"/>
<dbReference type="OrthoDB" id="416553at2759"/>
<dbReference type="PANTHER" id="PTHR18884">
    <property type="entry name" value="SEPTIN"/>
    <property type="match status" value="1"/>
</dbReference>
<feature type="domain" description="Septin-type G" evidence="2">
    <location>
        <begin position="40"/>
        <end position="190"/>
    </location>
</feature>
<organism evidence="3 4">
    <name type="scientific">Hepatospora eriocheir</name>
    <dbReference type="NCBI Taxonomy" id="1081669"/>
    <lineage>
        <taxon>Eukaryota</taxon>
        <taxon>Fungi</taxon>
        <taxon>Fungi incertae sedis</taxon>
        <taxon>Microsporidia</taxon>
        <taxon>Hepatosporidae</taxon>
        <taxon>Hepatospora</taxon>
    </lineage>
</organism>
<dbReference type="GO" id="GO:0005525">
    <property type="term" value="F:GTP binding"/>
    <property type="evidence" value="ECO:0007669"/>
    <property type="project" value="UniProtKB-KW"/>
</dbReference>
<evidence type="ECO:0000259" key="2">
    <source>
        <dbReference type="Pfam" id="PF00735"/>
    </source>
</evidence>
<dbReference type="EMBL" id="LVKB01000036">
    <property type="protein sequence ID" value="ORD97187.1"/>
    <property type="molecule type" value="Genomic_DNA"/>
</dbReference>
<protein>
    <submittedName>
        <fullName evidence="3">CDC10</fullName>
    </submittedName>
</protein>
<dbReference type="AlphaFoldDB" id="A0A1X0QBQ3"/>
<comment type="caution">
    <text evidence="3">The sequence shown here is derived from an EMBL/GenBank/DDBJ whole genome shotgun (WGS) entry which is preliminary data.</text>
</comment>
<keyword evidence="1" id="KW-0547">Nucleotide-binding</keyword>
<comment type="similarity">
    <text evidence="1">Belongs to the TRAFAC class TrmE-Era-EngA-EngB-Septin-like GTPase superfamily. Septin GTPase family.</text>
</comment>
<name>A0A1X0QBQ3_9MICR</name>
<evidence type="ECO:0000313" key="3">
    <source>
        <dbReference type="EMBL" id="ORD97187.1"/>
    </source>
</evidence>
<evidence type="ECO:0000256" key="1">
    <source>
        <dbReference type="RuleBase" id="RU004560"/>
    </source>
</evidence>
<keyword evidence="4" id="KW-1185">Reference proteome</keyword>
<dbReference type="Gene3D" id="3.40.50.300">
    <property type="entry name" value="P-loop containing nucleotide triphosphate hydrolases"/>
    <property type="match status" value="1"/>
</dbReference>
<sequence>MENINEKVLINTKSYGNVVLDEPVGFCSIPERFRENSIKQGFTFNMLIVGRRGLGSKTLINSLFNASIVSNDRSEGVNVLTSEVVEGQVKLNVSITTFNDLDNYNELIDHINGLNQHYFEQENNVFNEITDKRIHCCLFLFPNGKLTKNEVNCLRSLTELCNVIPVITKADSYMEEELKDVKMRVSSYLSGLDLYHPIVSIIASEYKFEIDEEYLRGRKYDWGFISIYEYGDFSKLQRMCVYECHDELKNLTVIKFYSKYKANLNEDVNHDLILEKLQSQIEETITKSHEKIKEELESKIKELEK</sequence>
<dbReference type="InterPro" id="IPR027417">
    <property type="entry name" value="P-loop_NTPase"/>
</dbReference>
<reference evidence="3 4" key="1">
    <citation type="journal article" date="2017" name="Environ. Microbiol.">
        <title>Decay of the glycolytic pathway and adaptation to intranuclear parasitism within Enterocytozoonidae microsporidia.</title>
        <authorList>
            <person name="Wiredu Boakye D."/>
            <person name="Jaroenlak P."/>
            <person name="Prachumwat A."/>
            <person name="Williams T.A."/>
            <person name="Bateman K.S."/>
            <person name="Itsathitphaisarn O."/>
            <person name="Sritunyalucksana K."/>
            <person name="Paszkiewicz K.H."/>
            <person name="Moore K.A."/>
            <person name="Stentiford G.D."/>
            <person name="Williams B.A."/>
        </authorList>
    </citation>
    <scope>NUCLEOTIDE SEQUENCE [LARGE SCALE GENOMIC DNA]</scope>
    <source>
        <strain evidence="3 4">GB1</strain>
    </source>
</reference>